<name>A0A926UQW6_9CYAN</name>
<accession>A0A926UQW6</accession>
<reference evidence="2" key="1">
    <citation type="journal article" date="2015" name="ISME J.">
        <title>Draft Genome Sequence of Streptomyces incarnatus NRRL8089, which Produces the Nucleoside Antibiotic Sinefungin.</title>
        <authorList>
            <person name="Oshima K."/>
            <person name="Hattori M."/>
            <person name="Shimizu H."/>
            <person name="Fukuda K."/>
            <person name="Nemoto M."/>
            <person name="Inagaki K."/>
            <person name="Tamura T."/>
        </authorList>
    </citation>
    <scope>NUCLEOTIDE SEQUENCE</scope>
    <source>
        <strain evidence="2">FACHB-1277</strain>
    </source>
</reference>
<dbReference type="EMBL" id="JACJPY010000009">
    <property type="protein sequence ID" value="MBD2149459.1"/>
    <property type="molecule type" value="Genomic_DNA"/>
</dbReference>
<protein>
    <recommendedName>
        <fullName evidence="1">DUF6883 domain-containing protein</fullName>
    </recommendedName>
</protein>
<dbReference type="Proteomes" id="UP000631421">
    <property type="component" value="Unassembled WGS sequence"/>
</dbReference>
<dbReference type="RefSeq" id="WP_190349832.1">
    <property type="nucleotide sequence ID" value="NZ_JACJPY010000009.1"/>
</dbReference>
<comment type="caution">
    <text evidence="2">The sequence shown here is derived from an EMBL/GenBank/DDBJ whole genome shotgun (WGS) entry which is preliminary data.</text>
</comment>
<evidence type="ECO:0000259" key="1">
    <source>
        <dbReference type="Pfam" id="PF21814"/>
    </source>
</evidence>
<organism evidence="2 3">
    <name type="scientific">Pseudanabaena cinerea FACHB-1277</name>
    <dbReference type="NCBI Taxonomy" id="2949581"/>
    <lineage>
        <taxon>Bacteria</taxon>
        <taxon>Bacillati</taxon>
        <taxon>Cyanobacteriota</taxon>
        <taxon>Cyanophyceae</taxon>
        <taxon>Pseudanabaenales</taxon>
        <taxon>Pseudanabaenaceae</taxon>
        <taxon>Pseudanabaena</taxon>
        <taxon>Pseudanabaena cinerea</taxon>
    </lineage>
</organism>
<gene>
    <name evidence="2" type="ORF">H6F44_04860</name>
</gene>
<reference evidence="2" key="2">
    <citation type="submission" date="2020-08" db="EMBL/GenBank/DDBJ databases">
        <authorList>
            <person name="Chen M."/>
            <person name="Teng W."/>
            <person name="Zhao L."/>
            <person name="Hu C."/>
            <person name="Zhou Y."/>
            <person name="Han B."/>
            <person name="Song L."/>
            <person name="Shu W."/>
        </authorList>
    </citation>
    <scope>NUCLEOTIDE SEQUENCE</scope>
    <source>
        <strain evidence="2">FACHB-1277</strain>
    </source>
</reference>
<feature type="domain" description="DUF6883" evidence="1">
    <location>
        <begin position="2"/>
        <end position="109"/>
    </location>
</feature>
<evidence type="ECO:0000313" key="2">
    <source>
        <dbReference type="EMBL" id="MBD2149459.1"/>
    </source>
</evidence>
<evidence type="ECO:0000313" key="3">
    <source>
        <dbReference type="Proteomes" id="UP000631421"/>
    </source>
</evidence>
<proteinExistence type="predicted"/>
<keyword evidence="3" id="KW-1185">Reference proteome</keyword>
<dbReference type="InterPro" id="IPR049250">
    <property type="entry name" value="DUF6883"/>
</dbReference>
<dbReference type="Pfam" id="PF21814">
    <property type="entry name" value="DUF6883"/>
    <property type="match status" value="1"/>
</dbReference>
<sequence>MKLPNGDCPEISMQKILGYCLNFNHDKGKDKARVFQSRLGITVKNADRLVELIQIAAVEGKVVQEGNTKFGKEYKVDWEIPNTGGVELRTIWEVSIESGNPRLISAFLKREK</sequence>
<dbReference type="AlphaFoldDB" id="A0A926UQW6"/>